<name>A0A239HTE6_9SPHN</name>
<proteinExistence type="predicted"/>
<evidence type="ECO:0000313" key="1">
    <source>
        <dbReference type="EMBL" id="SNS84599.1"/>
    </source>
</evidence>
<dbReference type="RefSeq" id="WP_089220458.1">
    <property type="nucleotide sequence ID" value="NZ_FZOS01000019.1"/>
</dbReference>
<gene>
    <name evidence="1" type="ORF">SAMN06295912_11923</name>
</gene>
<dbReference type="EMBL" id="FZOS01000019">
    <property type="protein sequence ID" value="SNS84599.1"/>
    <property type="molecule type" value="Genomic_DNA"/>
</dbReference>
<dbReference type="AlphaFoldDB" id="A0A239HTE6"/>
<keyword evidence="2" id="KW-1185">Reference proteome</keyword>
<sequence>MSLAVVERLIDAARGLTRALDLHDVAAIEAATADFRDATAAVQATGGWRETPELKARIAEAMAEADAARLRSAYYGDATRRRLEGLAALGANIPAPIAYGRRKA</sequence>
<dbReference type="OrthoDB" id="7585993at2"/>
<organism evidence="1 2">
    <name type="scientific">Edaphosphingomonas laterariae</name>
    <dbReference type="NCBI Taxonomy" id="861865"/>
    <lineage>
        <taxon>Bacteria</taxon>
        <taxon>Pseudomonadati</taxon>
        <taxon>Pseudomonadota</taxon>
        <taxon>Alphaproteobacteria</taxon>
        <taxon>Sphingomonadales</taxon>
        <taxon>Rhizorhabdaceae</taxon>
        <taxon>Edaphosphingomonas</taxon>
    </lineage>
</organism>
<protein>
    <submittedName>
        <fullName evidence="1">Uncharacterized protein</fullName>
    </submittedName>
</protein>
<evidence type="ECO:0000313" key="2">
    <source>
        <dbReference type="Proteomes" id="UP000198281"/>
    </source>
</evidence>
<dbReference type="Proteomes" id="UP000198281">
    <property type="component" value="Unassembled WGS sequence"/>
</dbReference>
<reference evidence="2" key="1">
    <citation type="submission" date="2017-06" db="EMBL/GenBank/DDBJ databases">
        <authorList>
            <person name="Varghese N."/>
            <person name="Submissions S."/>
        </authorList>
    </citation>
    <scope>NUCLEOTIDE SEQUENCE [LARGE SCALE GENOMIC DNA]</scope>
    <source>
        <strain evidence="2">LNB2</strain>
    </source>
</reference>
<accession>A0A239HTE6</accession>